<gene>
    <name evidence="1" type="ORF">pEaSNUABM32_00202</name>
</gene>
<accession>A0AAE7XK89</accession>
<organism evidence="1 2">
    <name type="scientific">Erwinia phage pEa_SNUABM_32</name>
    <dbReference type="NCBI Taxonomy" id="2869555"/>
    <lineage>
        <taxon>Viruses</taxon>
        <taxon>Duplodnaviria</taxon>
        <taxon>Heunggongvirae</taxon>
        <taxon>Uroviricota</taxon>
        <taxon>Caudoviricetes</taxon>
        <taxon>Alexandravirus</taxon>
        <taxon>Alexandravirus SNUABM32</taxon>
    </lineage>
</organism>
<evidence type="ECO:0000313" key="1">
    <source>
        <dbReference type="EMBL" id="QZE57075.1"/>
    </source>
</evidence>
<reference evidence="1 2" key="1">
    <citation type="submission" date="2021-06" db="EMBL/GenBank/DDBJ databases">
        <title>Complete genome sequence of Erwinia phage pEa_SNUABM_32.</title>
        <authorList>
            <person name="Kim S.G."/>
            <person name="Park S.C."/>
        </authorList>
    </citation>
    <scope>NUCLEOTIDE SEQUENCE [LARGE SCALE GENOMIC DNA]</scope>
</reference>
<keyword evidence="2" id="KW-1185">Reference proteome</keyword>
<dbReference type="Proteomes" id="UP000827788">
    <property type="component" value="Segment"/>
</dbReference>
<evidence type="ECO:0000313" key="2">
    <source>
        <dbReference type="Proteomes" id="UP000827788"/>
    </source>
</evidence>
<protein>
    <submittedName>
        <fullName evidence="1">Uncharacterized protein</fullName>
    </submittedName>
</protein>
<name>A0AAE7XK89_9CAUD</name>
<sequence length="294" mass="32694">MQYIAALFGLASPVATMPNVLFFDDKDGVTKAQMRDMTFAKANAHKARAILGTGSQLNPIAGQYGNKYFPTFAKYAADANWSPATYDPITQENTVGFSLHNSDAVSTDYQSYAATRAPYQSSYTVTKGTIIVNCPFDVQLHFPKCAAYATDTWGDQFGRFPSTIHLLSYNGAIVDKPASNSDQFITGYDHPSIVPTDVYTTYTVNFRYAMALRQIIVATDKGNYADIYLPYRDNGLFWGSRSAPDETVNLTFGLFYWKAFNTLVMLDSRDYDVASNLIPGTRPNMRFKQSNLAI</sequence>
<proteinExistence type="predicted"/>
<dbReference type="EMBL" id="MZ443774">
    <property type="protein sequence ID" value="QZE57075.1"/>
    <property type="molecule type" value="Genomic_DNA"/>
</dbReference>